<dbReference type="STRING" id="3635.A0A1U8PNU8"/>
<dbReference type="PANTHER" id="PTHR33223">
    <property type="entry name" value="CCHC-TYPE DOMAIN-CONTAINING PROTEIN"/>
    <property type="match status" value="1"/>
</dbReference>
<proteinExistence type="predicted"/>
<dbReference type="Proteomes" id="UP000818029">
    <property type="component" value="Chromosome A05"/>
</dbReference>
<reference evidence="2" key="1">
    <citation type="journal article" date="2020" name="Nat. Genet.">
        <title>Genomic diversifications of five Gossypium allopolyploid species and their impact on cotton improvement.</title>
        <authorList>
            <person name="Chen Z.J."/>
            <person name="Sreedasyam A."/>
            <person name="Ando A."/>
            <person name="Song Q."/>
            <person name="De Santiago L.M."/>
            <person name="Hulse-Kemp A.M."/>
            <person name="Ding M."/>
            <person name="Ye W."/>
            <person name="Kirkbride R.C."/>
            <person name="Jenkins J."/>
            <person name="Plott C."/>
            <person name="Lovell J."/>
            <person name="Lin Y.M."/>
            <person name="Vaughn R."/>
            <person name="Liu B."/>
            <person name="Simpson S."/>
            <person name="Scheffler B.E."/>
            <person name="Wen L."/>
            <person name="Saski C.A."/>
            <person name="Grover C.E."/>
            <person name="Hu G."/>
            <person name="Conover J.L."/>
            <person name="Carlson J.W."/>
            <person name="Shu S."/>
            <person name="Boston L.B."/>
            <person name="Williams M."/>
            <person name="Peterson D.G."/>
            <person name="McGee K."/>
            <person name="Jones D.C."/>
            <person name="Wendel J.F."/>
            <person name="Stelly D.M."/>
            <person name="Grimwood J."/>
            <person name="Schmutz J."/>
        </authorList>
    </citation>
    <scope>NUCLEOTIDE SEQUENCE [LARGE SCALE GENOMIC DNA]</scope>
    <source>
        <strain evidence="2">cv. TM-1</strain>
    </source>
</reference>
<reference evidence="3" key="2">
    <citation type="submission" date="2025-08" db="UniProtKB">
        <authorList>
            <consortium name="RefSeq"/>
        </authorList>
    </citation>
    <scope>IDENTIFICATION</scope>
</reference>
<dbReference type="InterPro" id="IPR005162">
    <property type="entry name" value="Retrotrans_gag_dom"/>
</dbReference>
<gene>
    <name evidence="3" type="primary">LOC107961108</name>
</gene>
<dbReference type="PaxDb" id="3635-A0A1U8PNU8"/>
<dbReference type="GeneID" id="107961108"/>
<feature type="domain" description="Retrotransposon gag" evidence="1">
    <location>
        <begin position="15"/>
        <end position="107"/>
    </location>
</feature>
<evidence type="ECO:0000313" key="2">
    <source>
        <dbReference type="Proteomes" id="UP000818029"/>
    </source>
</evidence>
<keyword evidence="2" id="KW-1185">Reference proteome</keyword>
<sequence>MKPQGVPEDEIKLRAFPFSLVDTANEWLFYLPPGSITTWDDLSRVFLDRFFPASPAAELRREIVGIRQLENESLYDYRERYKKLCASCPQHGLTEQSLLQYFYEGLLPMEMKMIDVASVGALVNMTPQRARELISTMAKNSQQYRPNSEPTRQVNGVNVSTLEDKLDKLTNVVQSLLTEKKSLTPLCGICTTFEHPTDLCPILNDNSTAHVDAVGGFPGPPQRHYDPFSNTYNPRWKDHPTLITELIPDIIHHTNRDLCNHHNNNISRAHL</sequence>
<protein>
    <recommendedName>
        <fullName evidence="1">Retrotransposon gag domain-containing protein</fullName>
    </recommendedName>
</protein>
<organism evidence="2 3">
    <name type="scientific">Gossypium hirsutum</name>
    <name type="common">Upland cotton</name>
    <name type="synonym">Gossypium mexicanum</name>
    <dbReference type="NCBI Taxonomy" id="3635"/>
    <lineage>
        <taxon>Eukaryota</taxon>
        <taxon>Viridiplantae</taxon>
        <taxon>Streptophyta</taxon>
        <taxon>Embryophyta</taxon>
        <taxon>Tracheophyta</taxon>
        <taxon>Spermatophyta</taxon>
        <taxon>Magnoliopsida</taxon>
        <taxon>eudicotyledons</taxon>
        <taxon>Gunneridae</taxon>
        <taxon>Pentapetalae</taxon>
        <taxon>rosids</taxon>
        <taxon>malvids</taxon>
        <taxon>Malvales</taxon>
        <taxon>Malvaceae</taxon>
        <taxon>Malvoideae</taxon>
        <taxon>Gossypium</taxon>
    </lineage>
</organism>
<accession>A0A1U8PNU8</accession>
<dbReference type="Pfam" id="PF03732">
    <property type="entry name" value="Retrotrans_gag"/>
    <property type="match status" value="1"/>
</dbReference>
<dbReference type="KEGG" id="ghi:107961108"/>
<evidence type="ECO:0000259" key="1">
    <source>
        <dbReference type="Pfam" id="PF03732"/>
    </source>
</evidence>
<name>A0A1U8PNU8_GOSHI</name>
<dbReference type="PANTHER" id="PTHR33223:SF11">
    <property type="entry name" value="ELEMENT PROTEIN, PUTATIVE-RELATED"/>
    <property type="match status" value="1"/>
</dbReference>
<dbReference type="RefSeq" id="XP_016752832.1">
    <property type="nucleotide sequence ID" value="XM_016897343.1"/>
</dbReference>
<dbReference type="AlphaFoldDB" id="A0A1U8PNU8"/>
<evidence type="ECO:0000313" key="3">
    <source>
        <dbReference type="RefSeq" id="XP_016752832.1"/>
    </source>
</evidence>